<accession>A0ABR1FT13</accession>
<name>A0ABR1FT13_AURAN</name>
<dbReference type="Pfam" id="PF14746">
    <property type="entry name" value="WASH-7_C"/>
    <property type="match status" value="1"/>
</dbReference>
<reference evidence="5 6" key="1">
    <citation type="submission" date="2024-03" db="EMBL/GenBank/DDBJ databases">
        <title>Aureococcus anophagefferens CCMP1851 and Kratosvirus quantuckense: Draft genome of a second virus-susceptible host strain in the model system.</title>
        <authorList>
            <person name="Chase E."/>
            <person name="Truchon A.R."/>
            <person name="Schepens W."/>
            <person name="Wilhelm S.W."/>
        </authorList>
    </citation>
    <scope>NUCLEOTIDE SEQUENCE [LARGE SCALE GENOMIC DNA]</scope>
    <source>
        <strain evidence="5 6">CCMP1851</strain>
    </source>
</reference>
<feature type="domain" description="WASH complex subunit 7 C-terminal" evidence="4">
    <location>
        <begin position="969"/>
        <end position="1172"/>
    </location>
</feature>
<dbReference type="Pfam" id="PF14745">
    <property type="entry name" value="WASH-4_N"/>
    <property type="match status" value="2"/>
</dbReference>
<evidence type="ECO:0000259" key="2">
    <source>
        <dbReference type="Pfam" id="PF14744"/>
    </source>
</evidence>
<evidence type="ECO:0000256" key="1">
    <source>
        <dbReference type="SAM" id="MobiDB-lite"/>
    </source>
</evidence>
<feature type="domain" description="WASH complex subunit 4 N-terminal" evidence="3">
    <location>
        <begin position="408"/>
        <end position="554"/>
    </location>
</feature>
<organism evidence="5 6">
    <name type="scientific">Aureococcus anophagefferens</name>
    <name type="common">Harmful bloom alga</name>
    <dbReference type="NCBI Taxonomy" id="44056"/>
    <lineage>
        <taxon>Eukaryota</taxon>
        <taxon>Sar</taxon>
        <taxon>Stramenopiles</taxon>
        <taxon>Ochrophyta</taxon>
        <taxon>Pelagophyceae</taxon>
        <taxon>Pelagomonadales</taxon>
        <taxon>Pelagomonadaceae</taxon>
        <taxon>Aureococcus</taxon>
    </lineage>
</organism>
<proteinExistence type="predicted"/>
<dbReference type="InterPro" id="IPR028283">
    <property type="entry name" value="WASH-7_C"/>
</dbReference>
<evidence type="ECO:0000259" key="4">
    <source>
        <dbReference type="Pfam" id="PF14746"/>
    </source>
</evidence>
<dbReference type="EMBL" id="JBBJCI010000231">
    <property type="protein sequence ID" value="KAK7237822.1"/>
    <property type="molecule type" value="Genomic_DNA"/>
</dbReference>
<sequence length="1175" mass="128713">MADDVVDNARPWNLDFETEDDARSRPVEALLGRFLGFTQDHEEALLALRRESVNDPVLDAPRDQLAACVRLDARPPERAPAFELARTGERSLRKVLAVFAFVGDEVRELGELAEAHFLPALLCFGERPASDPDAPRATGELEEELGRALPFLQELANFVERCHACALNITQQLAALYSPLEASYAATFRDVRLCPAFETLADLLRLLATADRAIQSNDALATAWVEYKRLMQRVRTDPDKWAGELDGAADGAAARARLAKFERLLADLERSVLHGACFKACVEMDFEELVDEDEGATRVNVRSNPTLLEEFERGVRWLLEKVSLGLGTASETTEREQVVGVVALYAFSRRLAPPSAEPDAKLYRQLWALQSRAPVVALGVLRPTPARFARCAKHDAVDGGAKGAAAAEAALEQRGALLLQALALARARRRAALLRSTVALHVALALPFSKSMLAPLASLVEGLKALDHAVRRHHAPSIAECTSGALGAERRAGGAAGAAQARLARKKYSSAGRLDALAAVEAATHLVTCSDAAYSQSRVGVLELCLHVAFNDRTAPEGSSTTGGAAEVRKCRDRAHALLRRLGLLAPRGGEAAEGLRRSCVYWSRELFQPMLDVLLDEPGGVKRLPLFARAALARRCRTAVLSVPGAAAHAGHVDAARAAAPRTGDAAASLPLPEPSPGVVDALVLPPLRVLGRRLDVKRRLQRYLEKVFYDLTVVALHDWSTYAEMKQLCLETYGVALRDNHLPMGSLDVGLDVLRIMQNIDVFVSRFSYNLNQQNFVERRPDRGSKNIRTINIRSIAASLKQHGLGVLNTTVNYTYQFLATKFHVFNQFLYDDYIRSHLSKERRWFRKHRESCDAMYPYDRAAKFAKDVRKLGVGDDGRSFLDHFRVLITEIGNALGYVRMVRSAGAEFCADAARFVPDFDDAAELAKTAAGDAWRDPDGAAPPAGDGAETAEPAAESSTNGFAPRTKAAAANFGEVIATLSKNFAEGRDYFKVLVNVFKKVLLAGDHAHLDNFYTIVPALCLSWVEASLVAKDRMFKQNRSKEAYYTDDGFAVGVAYVLAILEQGSRFDSLHWFERVKAKLLADEAELAENLAKRAAKAKAKEKARKAASSTFGFLSGASAPKDDDDDEEEEAARAVSTLQLTARRVHAAKRENELLFFSISGARVFFRRDE</sequence>
<comment type="caution">
    <text evidence="5">The sequence shown here is derived from an EMBL/GenBank/DDBJ whole genome shotgun (WGS) entry which is preliminary data.</text>
</comment>
<keyword evidence="6" id="KW-1185">Reference proteome</keyword>
<protein>
    <submittedName>
        <fullName evidence="5">WASH complex subunit</fullName>
    </submittedName>
</protein>
<dbReference type="InterPro" id="IPR028191">
    <property type="entry name" value="WASH-4_N"/>
</dbReference>
<evidence type="ECO:0000313" key="5">
    <source>
        <dbReference type="EMBL" id="KAK7237822.1"/>
    </source>
</evidence>
<dbReference type="Pfam" id="PF14744">
    <property type="entry name" value="WASH-7_mid"/>
    <property type="match status" value="1"/>
</dbReference>
<dbReference type="PANTHER" id="PTHR31409">
    <property type="entry name" value="WASH COMPLEX SUBUNIT 4"/>
    <property type="match status" value="1"/>
</dbReference>
<feature type="domain" description="WASH complex subunit 7 central" evidence="2">
    <location>
        <begin position="683"/>
        <end position="923"/>
    </location>
</feature>
<dbReference type="Proteomes" id="UP001363151">
    <property type="component" value="Unassembled WGS sequence"/>
</dbReference>
<feature type="domain" description="WASH complex subunit 4 N-terminal" evidence="3">
    <location>
        <begin position="65"/>
        <end position="378"/>
    </location>
</feature>
<feature type="region of interest" description="Disordered" evidence="1">
    <location>
        <begin position="936"/>
        <end position="964"/>
    </location>
</feature>
<dbReference type="InterPro" id="IPR027307">
    <property type="entry name" value="WASH7"/>
</dbReference>
<dbReference type="PANTHER" id="PTHR31409:SF0">
    <property type="entry name" value="WASH COMPLEX SUBUNIT 4"/>
    <property type="match status" value="1"/>
</dbReference>
<gene>
    <name evidence="5" type="ORF">SO694_00022155</name>
</gene>
<dbReference type="InterPro" id="IPR028282">
    <property type="entry name" value="WASH-7_central"/>
</dbReference>
<evidence type="ECO:0000313" key="6">
    <source>
        <dbReference type="Proteomes" id="UP001363151"/>
    </source>
</evidence>
<evidence type="ECO:0000259" key="3">
    <source>
        <dbReference type="Pfam" id="PF14745"/>
    </source>
</evidence>
<feature type="compositionally biased region" description="Low complexity" evidence="1">
    <location>
        <begin position="942"/>
        <end position="962"/>
    </location>
</feature>